<keyword evidence="3" id="KW-1185">Reference proteome</keyword>
<dbReference type="STRING" id="150374.A0A0M9VUS1"/>
<dbReference type="AlphaFoldDB" id="A0A0M9VUS1"/>
<feature type="region of interest" description="Disordered" evidence="1">
    <location>
        <begin position="292"/>
        <end position="364"/>
    </location>
</feature>
<dbReference type="EMBL" id="LGSR01000019">
    <property type="protein sequence ID" value="KOS20055.1"/>
    <property type="molecule type" value="Genomic_DNA"/>
</dbReference>
<proteinExistence type="predicted"/>
<dbReference type="OrthoDB" id="2431475at2759"/>
<feature type="compositionally biased region" description="Basic and acidic residues" evidence="1">
    <location>
        <begin position="292"/>
        <end position="302"/>
    </location>
</feature>
<feature type="region of interest" description="Disordered" evidence="1">
    <location>
        <begin position="78"/>
        <end position="248"/>
    </location>
</feature>
<organism evidence="2 3">
    <name type="scientific">Escovopsis weberi</name>
    <dbReference type="NCBI Taxonomy" id="150374"/>
    <lineage>
        <taxon>Eukaryota</taxon>
        <taxon>Fungi</taxon>
        <taxon>Dikarya</taxon>
        <taxon>Ascomycota</taxon>
        <taxon>Pezizomycotina</taxon>
        <taxon>Sordariomycetes</taxon>
        <taxon>Hypocreomycetidae</taxon>
        <taxon>Hypocreales</taxon>
        <taxon>Hypocreaceae</taxon>
        <taxon>Escovopsis</taxon>
    </lineage>
</organism>
<reference evidence="2 3" key="1">
    <citation type="submission" date="2015-07" db="EMBL/GenBank/DDBJ databases">
        <title>The genome of the fungus Escovopsis weberi, a specialized disease agent of ant agriculture.</title>
        <authorList>
            <person name="de Man T.J."/>
            <person name="Stajich J.E."/>
            <person name="Kubicek C.P."/>
            <person name="Chenthamara K."/>
            <person name="Atanasova L."/>
            <person name="Druzhinina I.S."/>
            <person name="Birnbaum S."/>
            <person name="Barribeau S.M."/>
            <person name="Teiling C."/>
            <person name="Suen G."/>
            <person name="Currie C."/>
            <person name="Gerardo N.M."/>
        </authorList>
    </citation>
    <scope>NUCLEOTIDE SEQUENCE [LARGE SCALE GENOMIC DNA]</scope>
</reference>
<dbReference type="Proteomes" id="UP000053831">
    <property type="component" value="Unassembled WGS sequence"/>
</dbReference>
<comment type="caution">
    <text evidence="2">The sequence shown here is derived from an EMBL/GenBank/DDBJ whole genome shotgun (WGS) entry which is preliminary data.</text>
</comment>
<feature type="compositionally biased region" description="Basic and acidic residues" evidence="1">
    <location>
        <begin position="340"/>
        <end position="351"/>
    </location>
</feature>
<gene>
    <name evidence="2" type="ORF">ESCO_005720</name>
</gene>
<sequence length="364" mass="40248">MQNDVLLTDDYVADLLVKEAGDRSLRYSAMGLEAFNAKPKPSNAPKPNTKFLRHIIKDTDTHNKALLAKEAAESRARLQDLERSEDARRRRTIPRSGEIRRRQLGDIQSILGGRRRRSVGDKDEENERNAREARGEREGGSRRSHRSDGDLVGGYNNTKERRSYGRLSRGQQDGTGIDRKGSARNHPRKGRSTDAGTGTGTDIGTAHEDGDGESCARLRATSPSSSDSDPLDDLIGPAPPPKYRGRGRVAGAAGMDMRFSAAYDPRADVAPAAEEQGGAGWEDAMEAYRDRQKLRQHQESRMRAAGFGDQQIRRLGAGQRQGQGQGERERTEEDVVWAKAGEEREWDRGKGGNDGLRGIFSEDR</sequence>
<feature type="compositionally biased region" description="Basic and acidic residues" evidence="1">
    <location>
        <begin position="78"/>
        <end position="88"/>
    </location>
</feature>
<evidence type="ECO:0000256" key="1">
    <source>
        <dbReference type="SAM" id="MobiDB-lite"/>
    </source>
</evidence>
<evidence type="ECO:0008006" key="4">
    <source>
        <dbReference type="Google" id="ProtNLM"/>
    </source>
</evidence>
<evidence type="ECO:0000313" key="3">
    <source>
        <dbReference type="Proteomes" id="UP000053831"/>
    </source>
</evidence>
<feature type="compositionally biased region" description="Basic and acidic residues" evidence="1">
    <location>
        <begin position="118"/>
        <end position="149"/>
    </location>
</feature>
<feature type="compositionally biased region" description="Low complexity" evidence="1">
    <location>
        <begin position="193"/>
        <end position="204"/>
    </location>
</feature>
<accession>A0A0M9VUS1</accession>
<dbReference type="PANTHER" id="PTHR40132:SF1">
    <property type="entry name" value="PRE-MRNA-SPLICING FACTOR 38B"/>
    <property type="match status" value="1"/>
</dbReference>
<protein>
    <recommendedName>
        <fullName evidence="4">Pre-mRNA-splicing factor 38B</fullName>
    </recommendedName>
</protein>
<dbReference type="PANTHER" id="PTHR40132">
    <property type="entry name" value="PRE-MRNA-SPLICING FACTOR 38B"/>
    <property type="match status" value="1"/>
</dbReference>
<name>A0A0M9VUS1_ESCWE</name>
<evidence type="ECO:0000313" key="2">
    <source>
        <dbReference type="EMBL" id="KOS20055.1"/>
    </source>
</evidence>